<evidence type="ECO:0000256" key="7">
    <source>
        <dbReference type="SAM" id="MobiDB-lite"/>
    </source>
</evidence>
<evidence type="ECO:0000256" key="4">
    <source>
        <dbReference type="ARBA" id="ARBA00069423"/>
    </source>
</evidence>
<keyword evidence="2" id="KW-0677">Repeat</keyword>
<dbReference type="Pfam" id="PF13414">
    <property type="entry name" value="TPR_11"/>
    <property type="match status" value="1"/>
</dbReference>
<feature type="region of interest" description="Disordered" evidence="7">
    <location>
        <begin position="120"/>
        <end position="191"/>
    </location>
</feature>
<feature type="compositionally biased region" description="Low complexity" evidence="7">
    <location>
        <begin position="179"/>
        <end position="191"/>
    </location>
</feature>
<dbReference type="Pfam" id="PF13181">
    <property type="entry name" value="TPR_8"/>
    <property type="match status" value="1"/>
</dbReference>
<organism evidence="10 11">
    <name type="scientific">Volvox reticuliferus</name>
    <dbReference type="NCBI Taxonomy" id="1737510"/>
    <lineage>
        <taxon>Eukaryota</taxon>
        <taxon>Viridiplantae</taxon>
        <taxon>Chlorophyta</taxon>
        <taxon>core chlorophytes</taxon>
        <taxon>Chlorophyceae</taxon>
        <taxon>CS clade</taxon>
        <taxon>Chlamydomonadales</taxon>
        <taxon>Volvocaceae</taxon>
        <taxon>Volvox</taxon>
    </lineage>
</organism>
<dbReference type="InterPro" id="IPR044563">
    <property type="entry name" value="Sgt1-like"/>
</dbReference>
<feature type="domain" description="CS" evidence="9">
    <location>
        <begin position="217"/>
        <end position="307"/>
    </location>
</feature>
<feature type="repeat" description="TPR" evidence="6">
    <location>
        <begin position="70"/>
        <end position="103"/>
    </location>
</feature>
<dbReference type="SUPFAM" id="SSF48452">
    <property type="entry name" value="TPR-like"/>
    <property type="match status" value="1"/>
</dbReference>
<feature type="region of interest" description="Disordered" evidence="7">
    <location>
        <begin position="313"/>
        <end position="335"/>
    </location>
</feature>
<dbReference type="FunFam" id="2.60.40.790:FF:000041">
    <property type="entry name" value="Protein SGT1 homolog A"/>
    <property type="match status" value="1"/>
</dbReference>
<evidence type="ECO:0000313" key="10">
    <source>
        <dbReference type="EMBL" id="GIL98106.1"/>
    </source>
</evidence>
<proteinExistence type="inferred from homology"/>
<sequence length="418" mass="45436">MATDLIAKGDRLFVEEDYAGAVEAYSEALRVDPTNARIYEARANAYIKLEQFTDANVDATRALELSPSLAKAYLRKGVALFHMEEYEAAKEAFEAGCQLAPDSTFKTWIRKCDAELEDEASSKAGHTATLAPSDPRPALASNTPGAPAAATGPTSEPSATAEQAASIAEDSKAPQSAQPSTSHHGATATSSSAALLGPASAGSSAAPLAPSAPAEFSGKYRHQHYQLANKVMLDVYAKKLRKEQVKVEFGESHLKVVINDLEGNEEYKLDTDLYGKIVPAECKFEVLSTKVEIIMVKADQLQWGSLERSSKVAAPSYSTPGTEAPRQYPSSYTKQKDWSKVESELNEMESKGELDMGDPLNNFFKKIFAQGDEDTRRAMMKSFVESNGTVLSTNWSEVGKKKIECTPPEGMEVHKWEM</sequence>
<dbReference type="AlphaFoldDB" id="A0A8J4DEQ1"/>
<evidence type="ECO:0000256" key="2">
    <source>
        <dbReference type="ARBA" id="ARBA00022737"/>
    </source>
</evidence>
<dbReference type="InterPro" id="IPR007699">
    <property type="entry name" value="SGS_dom"/>
</dbReference>
<dbReference type="GO" id="GO:0051087">
    <property type="term" value="F:protein-folding chaperone binding"/>
    <property type="evidence" value="ECO:0007669"/>
    <property type="project" value="InterPro"/>
</dbReference>
<dbReference type="InterPro" id="IPR019734">
    <property type="entry name" value="TPR_rpt"/>
</dbReference>
<dbReference type="PROSITE" id="PS50005">
    <property type="entry name" value="TPR"/>
    <property type="match status" value="3"/>
</dbReference>
<accession>A0A8J4DEQ1</accession>
<dbReference type="EMBL" id="BNCQ01000005">
    <property type="protein sequence ID" value="GIL98106.1"/>
    <property type="molecule type" value="Genomic_DNA"/>
</dbReference>
<dbReference type="PROSITE" id="PS51048">
    <property type="entry name" value="SGS"/>
    <property type="match status" value="1"/>
</dbReference>
<dbReference type="InterPro" id="IPR011990">
    <property type="entry name" value="TPR-like_helical_dom_sf"/>
</dbReference>
<dbReference type="InterPro" id="IPR008978">
    <property type="entry name" value="HSP20-like_chaperone"/>
</dbReference>
<feature type="domain" description="SGS" evidence="8">
    <location>
        <begin position="327"/>
        <end position="418"/>
    </location>
</feature>
<name>A0A8J4DEQ1_9CHLO</name>
<evidence type="ECO:0000259" key="9">
    <source>
        <dbReference type="PROSITE" id="PS51203"/>
    </source>
</evidence>
<dbReference type="Gene3D" id="2.60.40.790">
    <property type="match status" value="1"/>
</dbReference>
<evidence type="ECO:0000259" key="8">
    <source>
        <dbReference type="PROSITE" id="PS51048"/>
    </source>
</evidence>
<comment type="caution">
    <text evidence="10">The sequence shown here is derived from an EMBL/GenBank/DDBJ whole genome shotgun (WGS) entry which is preliminary data.</text>
</comment>
<feature type="repeat" description="TPR" evidence="6">
    <location>
        <begin position="36"/>
        <end position="69"/>
    </location>
</feature>
<keyword evidence="3 6" id="KW-0802">TPR repeat</keyword>
<dbReference type="Gene3D" id="1.25.40.10">
    <property type="entry name" value="Tetratricopeptide repeat domain"/>
    <property type="match status" value="1"/>
</dbReference>
<dbReference type="PROSITE" id="PS51203">
    <property type="entry name" value="CS"/>
    <property type="match status" value="1"/>
</dbReference>
<evidence type="ECO:0000256" key="6">
    <source>
        <dbReference type="PROSITE-ProRule" id="PRU00339"/>
    </source>
</evidence>
<evidence type="ECO:0000313" key="11">
    <source>
        <dbReference type="Proteomes" id="UP000722791"/>
    </source>
</evidence>
<comment type="similarity">
    <text evidence="1">Belongs to the SGT1 family.</text>
</comment>
<feature type="compositionally biased region" description="Low complexity" evidence="7">
    <location>
        <begin position="138"/>
        <end position="161"/>
    </location>
</feature>
<dbReference type="CDD" id="cd06466">
    <property type="entry name" value="p23_CS_SGT1_like"/>
    <property type="match status" value="1"/>
</dbReference>
<dbReference type="InterPro" id="IPR007052">
    <property type="entry name" value="CS_dom"/>
</dbReference>
<dbReference type="Pfam" id="PF05002">
    <property type="entry name" value="SGS"/>
    <property type="match status" value="1"/>
</dbReference>
<dbReference type="SUPFAM" id="SSF49764">
    <property type="entry name" value="HSP20-like chaperones"/>
    <property type="match status" value="1"/>
</dbReference>
<evidence type="ECO:0000256" key="1">
    <source>
        <dbReference type="ARBA" id="ARBA00008509"/>
    </source>
</evidence>
<dbReference type="PANTHER" id="PTHR45862">
    <property type="entry name" value="PROTEIN SGT1 HOMOLOG"/>
    <property type="match status" value="1"/>
</dbReference>
<evidence type="ECO:0000256" key="5">
    <source>
        <dbReference type="ARBA" id="ARBA00075471"/>
    </source>
</evidence>
<gene>
    <name evidence="10" type="ORF">Vretimale_3572</name>
</gene>
<evidence type="ECO:0000256" key="3">
    <source>
        <dbReference type="ARBA" id="ARBA00022803"/>
    </source>
</evidence>
<reference evidence="10" key="1">
    <citation type="journal article" date="2021" name="Proc. Natl. Acad. Sci. U.S.A.">
        <title>Three genomes in the algal genus Volvox reveal the fate of a haploid sex-determining region after a transition to homothallism.</title>
        <authorList>
            <person name="Yamamoto K."/>
            <person name="Hamaji T."/>
            <person name="Kawai-Toyooka H."/>
            <person name="Matsuzaki R."/>
            <person name="Takahashi F."/>
            <person name="Nishimura Y."/>
            <person name="Kawachi M."/>
            <person name="Noguchi H."/>
            <person name="Minakuchi Y."/>
            <person name="Umen J.G."/>
            <person name="Toyoda A."/>
            <person name="Nozaki H."/>
        </authorList>
    </citation>
    <scope>NUCLEOTIDE SEQUENCE</scope>
    <source>
        <strain evidence="10">NIES-3785</strain>
    </source>
</reference>
<protein>
    <recommendedName>
        <fullName evidence="4">Protein SGT1 homolog</fullName>
    </recommendedName>
    <alternativeName>
        <fullName evidence="5">Suppressor of G2 allele of SKP1 homolog</fullName>
    </alternativeName>
</protein>
<dbReference type="Pfam" id="PF04969">
    <property type="entry name" value="CS"/>
    <property type="match status" value="1"/>
</dbReference>
<dbReference type="Proteomes" id="UP000722791">
    <property type="component" value="Unassembled WGS sequence"/>
</dbReference>
<feature type="repeat" description="TPR" evidence="6">
    <location>
        <begin position="2"/>
        <end position="35"/>
    </location>
</feature>
<dbReference type="SMART" id="SM00028">
    <property type="entry name" value="TPR"/>
    <property type="match status" value="3"/>
</dbReference>